<dbReference type="AlphaFoldDB" id="A0A246G8Y7"/>
<dbReference type="Pfam" id="PF00440">
    <property type="entry name" value="TetR_N"/>
    <property type="match status" value="1"/>
</dbReference>
<dbReference type="Gene3D" id="1.10.357.10">
    <property type="entry name" value="Tetracycline Repressor, domain 2"/>
    <property type="match status" value="1"/>
</dbReference>
<dbReference type="PANTHER" id="PTHR30328">
    <property type="entry name" value="TRANSCRIPTIONAL REPRESSOR"/>
    <property type="match status" value="1"/>
</dbReference>
<dbReference type="Gene3D" id="1.10.10.60">
    <property type="entry name" value="Homeodomain-like"/>
    <property type="match status" value="1"/>
</dbReference>
<dbReference type="InterPro" id="IPR023772">
    <property type="entry name" value="DNA-bd_HTH_TetR-type_CS"/>
</dbReference>
<sequence length="207" mass="24172">MGTHPFNDKQIAILEVVEKLFAEKGFDGTSVRDIAKAANINVAMISYYFGSKEKLLEGIVLYRSADLNIQMENIRNSEISPFEKLDSLVEFYVRLIHNNKSIYQIINVEFSNQKRKIDFELINQAKEGNYIELNRVIREGQEQGLFKEDVNTYLVAPTILGTYFHFYNSRSFYEKLIGIKDENQWESYIKNELTQHIKQVIKSLVKK</sequence>
<dbReference type="InterPro" id="IPR036271">
    <property type="entry name" value="Tet_transcr_reg_TetR-rel_C_sf"/>
</dbReference>
<dbReference type="SUPFAM" id="SSF46689">
    <property type="entry name" value="Homeodomain-like"/>
    <property type="match status" value="1"/>
</dbReference>
<comment type="caution">
    <text evidence="4">The sequence shown here is derived from an EMBL/GenBank/DDBJ whole genome shotgun (WGS) entry which is preliminary data.</text>
</comment>
<keyword evidence="1 2" id="KW-0238">DNA-binding</keyword>
<evidence type="ECO:0000259" key="3">
    <source>
        <dbReference type="PROSITE" id="PS50977"/>
    </source>
</evidence>
<dbReference type="InterPro" id="IPR009057">
    <property type="entry name" value="Homeodomain-like_sf"/>
</dbReference>
<dbReference type="OrthoDB" id="9789566at2"/>
<gene>
    <name evidence="4" type="ORF">BWK62_11275</name>
</gene>
<dbReference type="InterPro" id="IPR001647">
    <property type="entry name" value="HTH_TetR"/>
</dbReference>
<dbReference type="InterPro" id="IPR050109">
    <property type="entry name" value="HTH-type_TetR-like_transc_reg"/>
</dbReference>
<dbReference type="PRINTS" id="PR00455">
    <property type="entry name" value="HTHTETR"/>
</dbReference>
<dbReference type="SUPFAM" id="SSF48498">
    <property type="entry name" value="Tetracyclin repressor-like, C-terminal domain"/>
    <property type="match status" value="1"/>
</dbReference>
<protein>
    <submittedName>
        <fullName evidence="4">TetR family transcriptional regulator</fullName>
    </submittedName>
</protein>
<name>A0A246G8Y7_9FLAO</name>
<evidence type="ECO:0000256" key="2">
    <source>
        <dbReference type="PROSITE-ProRule" id="PRU00335"/>
    </source>
</evidence>
<dbReference type="Proteomes" id="UP000198034">
    <property type="component" value="Unassembled WGS sequence"/>
</dbReference>
<evidence type="ECO:0000313" key="5">
    <source>
        <dbReference type="Proteomes" id="UP000198034"/>
    </source>
</evidence>
<feature type="domain" description="HTH tetR-type" evidence="3">
    <location>
        <begin position="7"/>
        <end position="67"/>
    </location>
</feature>
<proteinExistence type="predicted"/>
<dbReference type="PANTHER" id="PTHR30328:SF54">
    <property type="entry name" value="HTH-TYPE TRANSCRIPTIONAL REPRESSOR SCO4008"/>
    <property type="match status" value="1"/>
</dbReference>
<evidence type="ECO:0000313" key="4">
    <source>
        <dbReference type="EMBL" id="OWP75738.1"/>
    </source>
</evidence>
<feature type="DNA-binding region" description="H-T-H motif" evidence="2">
    <location>
        <begin position="30"/>
        <end position="49"/>
    </location>
</feature>
<dbReference type="InterPro" id="IPR041474">
    <property type="entry name" value="NicS_C"/>
</dbReference>
<dbReference type="PROSITE" id="PS50977">
    <property type="entry name" value="HTH_TETR_2"/>
    <property type="match status" value="1"/>
</dbReference>
<dbReference type="GO" id="GO:0003677">
    <property type="term" value="F:DNA binding"/>
    <property type="evidence" value="ECO:0007669"/>
    <property type="project" value="UniProtKB-UniRule"/>
</dbReference>
<dbReference type="PROSITE" id="PS01081">
    <property type="entry name" value="HTH_TETR_1"/>
    <property type="match status" value="1"/>
</dbReference>
<organism evidence="4 5">
    <name type="scientific">Flavobacterium columnare</name>
    <dbReference type="NCBI Taxonomy" id="996"/>
    <lineage>
        <taxon>Bacteria</taxon>
        <taxon>Pseudomonadati</taxon>
        <taxon>Bacteroidota</taxon>
        <taxon>Flavobacteriia</taxon>
        <taxon>Flavobacteriales</taxon>
        <taxon>Flavobacteriaceae</taxon>
        <taxon>Flavobacterium</taxon>
    </lineage>
</organism>
<reference evidence="4 5" key="1">
    <citation type="journal article" date="2017" name="Infect. Genet. Evol.">
        <title>Comparative genome analysis of fish pathogen Flavobacterium columnare reveals extensive sequence diversity within the species.</title>
        <authorList>
            <person name="Kayansamruaj P."/>
            <person name="Dong H.T."/>
            <person name="Hirono I."/>
            <person name="Kondo H."/>
            <person name="Senapin S."/>
            <person name="Rodkhum C."/>
        </authorList>
    </citation>
    <scope>NUCLEOTIDE SEQUENCE [LARGE SCALE GENOMIC DNA]</scope>
    <source>
        <strain evidence="4 5">1214</strain>
    </source>
</reference>
<dbReference type="Pfam" id="PF17938">
    <property type="entry name" value="TetR_C_29"/>
    <property type="match status" value="1"/>
</dbReference>
<accession>A0A246G8Y7</accession>
<dbReference type="EMBL" id="MTCY01000036">
    <property type="protein sequence ID" value="OWP75738.1"/>
    <property type="molecule type" value="Genomic_DNA"/>
</dbReference>
<evidence type="ECO:0000256" key="1">
    <source>
        <dbReference type="ARBA" id="ARBA00023125"/>
    </source>
</evidence>